<evidence type="ECO:0000256" key="2">
    <source>
        <dbReference type="HAMAP-Rule" id="MF_00612"/>
    </source>
</evidence>
<organism evidence="4 5">
    <name type="scientific">Microbacterium sediminicola</name>
    <dbReference type="NCBI Taxonomy" id="415210"/>
    <lineage>
        <taxon>Bacteria</taxon>
        <taxon>Bacillati</taxon>
        <taxon>Actinomycetota</taxon>
        <taxon>Actinomycetes</taxon>
        <taxon>Micrococcales</taxon>
        <taxon>Microbacteriaceae</taxon>
        <taxon>Microbacterium</taxon>
    </lineage>
</organism>
<dbReference type="Proteomes" id="UP001501690">
    <property type="component" value="Unassembled WGS sequence"/>
</dbReference>
<dbReference type="InterPro" id="IPR048469">
    <property type="entry name" value="YchJ-like_M"/>
</dbReference>
<evidence type="ECO:0000256" key="1">
    <source>
        <dbReference type="ARBA" id="ARBA00010839"/>
    </source>
</evidence>
<keyword evidence="5" id="KW-1185">Reference proteome</keyword>
<comment type="similarity">
    <text evidence="1 2">Belongs to the UPF0225 family.</text>
</comment>
<dbReference type="HAMAP" id="MF_00612">
    <property type="entry name" value="UPF0225"/>
    <property type="match status" value="1"/>
</dbReference>
<feature type="domain" description="YchJ-like middle NTF2-like" evidence="3">
    <location>
        <begin position="43"/>
        <end position="136"/>
    </location>
</feature>
<reference evidence="5" key="1">
    <citation type="journal article" date="2019" name="Int. J. Syst. Evol. Microbiol.">
        <title>The Global Catalogue of Microorganisms (GCM) 10K type strain sequencing project: providing services to taxonomists for standard genome sequencing and annotation.</title>
        <authorList>
            <consortium name="The Broad Institute Genomics Platform"/>
            <consortium name="The Broad Institute Genome Sequencing Center for Infectious Disease"/>
            <person name="Wu L."/>
            <person name="Ma J."/>
        </authorList>
    </citation>
    <scope>NUCLEOTIDE SEQUENCE [LARGE SCALE GENOMIC DNA]</scope>
    <source>
        <strain evidence="5">JCM 15577</strain>
    </source>
</reference>
<dbReference type="Pfam" id="PF17775">
    <property type="entry name" value="YchJ_M-like"/>
    <property type="match status" value="1"/>
</dbReference>
<proteinExistence type="inferred from homology"/>
<dbReference type="Pfam" id="PF02810">
    <property type="entry name" value="SEC-C"/>
    <property type="match status" value="1"/>
</dbReference>
<dbReference type="InterPro" id="IPR032710">
    <property type="entry name" value="NTF2-like_dom_sf"/>
</dbReference>
<evidence type="ECO:0000313" key="5">
    <source>
        <dbReference type="Proteomes" id="UP001501690"/>
    </source>
</evidence>
<dbReference type="EMBL" id="BAAAPL010000001">
    <property type="protein sequence ID" value="GAA1694967.1"/>
    <property type="molecule type" value="Genomic_DNA"/>
</dbReference>
<dbReference type="SUPFAM" id="SSF54427">
    <property type="entry name" value="NTF2-like"/>
    <property type="match status" value="1"/>
</dbReference>
<sequence>MSFGSAAQIPPARPADSAACPCGSGAIYGACCGPPHRGEPAGSPEALMRSRYTAFAIGDARYLAESWHPRTRPDDLRVDADTRWLGLEILDAPDASGAKAGIVEFRARWRHGADRGEQHERSRFAFAAGRWWYLDAESQA</sequence>
<accession>A0ABP4TXY4</accession>
<dbReference type="Gene3D" id="3.10.450.50">
    <property type="match status" value="1"/>
</dbReference>
<dbReference type="RefSeq" id="WP_344070067.1">
    <property type="nucleotide sequence ID" value="NZ_BAAAPL010000001.1"/>
</dbReference>
<evidence type="ECO:0000259" key="3">
    <source>
        <dbReference type="Pfam" id="PF17775"/>
    </source>
</evidence>
<dbReference type="InterPro" id="IPR004027">
    <property type="entry name" value="SEC_C_motif"/>
</dbReference>
<evidence type="ECO:0000313" key="4">
    <source>
        <dbReference type="EMBL" id="GAA1694967.1"/>
    </source>
</evidence>
<gene>
    <name evidence="4" type="ORF">GCM10009808_10110</name>
</gene>
<comment type="caution">
    <text evidence="4">The sequence shown here is derived from an EMBL/GenBank/DDBJ whole genome shotgun (WGS) entry which is preliminary data.</text>
</comment>
<protein>
    <recommendedName>
        <fullName evidence="2">UPF0225 protein GCM10009808_10110</fullName>
    </recommendedName>
</protein>
<dbReference type="InterPro" id="IPR023006">
    <property type="entry name" value="YchJ-like"/>
</dbReference>
<name>A0ABP4TXY4_9MICO</name>